<feature type="region of interest" description="Disordered" evidence="1">
    <location>
        <begin position="1"/>
        <end position="30"/>
    </location>
</feature>
<evidence type="ECO:0000313" key="3">
    <source>
        <dbReference type="Proteomes" id="UP001365542"/>
    </source>
</evidence>
<gene>
    <name evidence="2" type="ORF">TWF694_011236</name>
</gene>
<accession>A0AAV9X9T4</accession>
<protein>
    <recommendedName>
        <fullName evidence="4">F-box domain-containing protein</fullName>
    </recommendedName>
</protein>
<evidence type="ECO:0000313" key="2">
    <source>
        <dbReference type="EMBL" id="KAK6538356.1"/>
    </source>
</evidence>
<dbReference type="AlphaFoldDB" id="A0AAV9X9T4"/>
<dbReference type="InterPro" id="IPR036047">
    <property type="entry name" value="F-box-like_dom_sf"/>
</dbReference>
<dbReference type="EMBL" id="JAVHJO010000008">
    <property type="protein sequence ID" value="KAK6538356.1"/>
    <property type="molecule type" value="Genomic_DNA"/>
</dbReference>
<sequence length="449" mass="51924">MSTDAKHEDEDPATISSSPPSPSASAASASSIDPNALTPLINLPQEILIHIVKLLPVVLDVFYLRQTCKSLYHRLGPANQPLWHHFVNQKKGRRRFAHYIQDTDYFATTKKILRGEADGCQICLRDARYNYFIAYRGGIFYKSVCRTCATENFTELWRLEDQYPGLKIHPNDRITWVGGFPFDDPISVTGRYTIADYNRTSVRNVDLQAAIKEQMKPVDDNRNLAKEAWESRYDKQIAFAHKRKESADIIVGIMAEEYRQNYTQLHWLMSPERFPEYLYNSLLWNLRPWLAPHYCGRPMPKLRLGNYMGVMRSGKAMPRFTLGDNIDELMDFYSDSEELLPDVRWRGLQDACRMVLHRELAKIPQAGQNIRKASAASSLIRYWLDAWLRERGHKGVPKDGNRDLRNSPRKCPFCEPTAQSLNSTQALAVHVWCRHPDQLEEEWAWIGGY</sequence>
<dbReference type="Proteomes" id="UP001365542">
    <property type="component" value="Unassembled WGS sequence"/>
</dbReference>
<keyword evidence="3" id="KW-1185">Reference proteome</keyword>
<reference evidence="2 3" key="1">
    <citation type="submission" date="2019-10" db="EMBL/GenBank/DDBJ databases">
        <authorList>
            <person name="Palmer J.M."/>
        </authorList>
    </citation>
    <scope>NUCLEOTIDE SEQUENCE [LARGE SCALE GENOMIC DNA]</scope>
    <source>
        <strain evidence="2 3">TWF694</strain>
    </source>
</reference>
<evidence type="ECO:0008006" key="4">
    <source>
        <dbReference type="Google" id="ProtNLM"/>
    </source>
</evidence>
<evidence type="ECO:0000256" key="1">
    <source>
        <dbReference type="SAM" id="MobiDB-lite"/>
    </source>
</evidence>
<proteinExistence type="predicted"/>
<name>A0AAV9X9T4_9PEZI</name>
<organism evidence="2 3">
    <name type="scientific">Orbilia ellipsospora</name>
    <dbReference type="NCBI Taxonomy" id="2528407"/>
    <lineage>
        <taxon>Eukaryota</taxon>
        <taxon>Fungi</taxon>
        <taxon>Dikarya</taxon>
        <taxon>Ascomycota</taxon>
        <taxon>Pezizomycotina</taxon>
        <taxon>Orbiliomycetes</taxon>
        <taxon>Orbiliales</taxon>
        <taxon>Orbiliaceae</taxon>
        <taxon>Orbilia</taxon>
    </lineage>
</organism>
<dbReference type="SUPFAM" id="SSF81383">
    <property type="entry name" value="F-box domain"/>
    <property type="match status" value="1"/>
</dbReference>
<comment type="caution">
    <text evidence="2">The sequence shown here is derived from an EMBL/GenBank/DDBJ whole genome shotgun (WGS) entry which is preliminary data.</text>
</comment>